<dbReference type="EMBL" id="CP058554">
    <property type="protein sequence ID" value="QMV71976.1"/>
    <property type="molecule type" value="Genomic_DNA"/>
</dbReference>
<evidence type="ECO:0000313" key="2">
    <source>
        <dbReference type="Proteomes" id="UP000515240"/>
    </source>
</evidence>
<protein>
    <recommendedName>
        <fullName evidence="3">ArsR family transcriptional regulator</fullName>
    </recommendedName>
</protein>
<dbReference type="KEGG" id="cpis:HS961_03530"/>
<keyword evidence="2" id="KW-1185">Reference proteome</keyword>
<name>A0A7G5EDA1_9BURK</name>
<dbReference type="AlphaFoldDB" id="A0A7G5EDA1"/>
<gene>
    <name evidence="1" type="ORF">HS961_03530</name>
</gene>
<evidence type="ECO:0008006" key="3">
    <source>
        <dbReference type="Google" id="ProtNLM"/>
    </source>
</evidence>
<dbReference type="RefSeq" id="WP_182326402.1">
    <property type="nucleotide sequence ID" value="NZ_CP058554.1"/>
</dbReference>
<sequence>MTDTEATRKNAKHLLYLMVNEELLRTGDGLDAESLGKVLERHGVGADAQQPTLDYACEQGWLRQGEGGELQITEAGFALD</sequence>
<accession>A0A7G5EDA1</accession>
<dbReference type="Proteomes" id="UP000515240">
    <property type="component" value="Chromosome"/>
</dbReference>
<reference evidence="1 2" key="1">
    <citation type="journal article" date="2020" name="G3 (Bethesda)">
        <title>CeMbio - The Caenorhabditis elegans Microbiome Resource.</title>
        <authorList>
            <person name="Dirksen P."/>
            <person name="Assie A."/>
            <person name="Zimmermann J."/>
            <person name="Zhang F."/>
            <person name="Tietje A.M."/>
            <person name="Marsh S.A."/>
            <person name="Felix M.A."/>
            <person name="Shapira M."/>
            <person name="Kaleta C."/>
            <person name="Schulenburg H."/>
            <person name="Samuel B."/>
        </authorList>
    </citation>
    <scope>NUCLEOTIDE SEQUENCE [LARGE SCALE GENOMIC DNA]</scope>
    <source>
        <strain evidence="1 2">BIGb0172</strain>
    </source>
</reference>
<organism evidence="1 2">
    <name type="scientific">Comamonas piscis</name>
    <dbReference type="NCBI Taxonomy" id="1562974"/>
    <lineage>
        <taxon>Bacteria</taxon>
        <taxon>Pseudomonadati</taxon>
        <taxon>Pseudomonadota</taxon>
        <taxon>Betaproteobacteria</taxon>
        <taxon>Burkholderiales</taxon>
        <taxon>Comamonadaceae</taxon>
        <taxon>Comamonas</taxon>
    </lineage>
</organism>
<evidence type="ECO:0000313" key="1">
    <source>
        <dbReference type="EMBL" id="QMV71976.1"/>
    </source>
</evidence>
<proteinExistence type="predicted"/>